<dbReference type="Gene3D" id="2.40.170.20">
    <property type="entry name" value="TonB-dependent receptor, beta-barrel domain"/>
    <property type="match status" value="1"/>
</dbReference>
<dbReference type="InterPro" id="IPR037066">
    <property type="entry name" value="Plug_dom_sf"/>
</dbReference>
<evidence type="ECO:0000256" key="2">
    <source>
        <dbReference type="ARBA" id="ARBA00023136"/>
    </source>
</evidence>
<dbReference type="PANTHER" id="PTHR47234:SF2">
    <property type="entry name" value="TONB-DEPENDENT RECEPTOR"/>
    <property type="match status" value="1"/>
</dbReference>
<evidence type="ECO:0000313" key="7">
    <source>
        <dbReference type="Proteomes" id="UP000032025"/>
    </source>
</evidence>
<evidence type="ECO:0000256" key="1">
    <source>
        <dbReference type="ARBA" id="ARBA00004442"/>
    </source>
</evidence>
<comment type="caution">
    <text evidence="6">The sequence shown here is derived from an EMBL/GenBank/DDBJ whole genome shotgun (WGS) entry which is preliminary data.</text>
</comment>
<feature type="signal peptide" evidence="5">
    <location>
        <begin position="1"/>
        <end position="21"/>
    </location>
</feature>
<dbReference type="AlphaFoldDB" id="A0A0C9NHR1"/>
<name>A0A0C9NHR1_SPHPI</name>
<dbReference type="RefSeq" id="WP_233419824.1">
    <property type="nucleotide sequence ID" value="NZ_BBJS01000033.1"/>
</dbReference>
<evidence type="ECO:0000256" key="4">
    <source>
        <dbReference type="SAM" id="MobiDB-lite"/>
    </source>
</evidence>
<keyword evidence="5" id="KW-0732">Signal</keyword>
<protein>
    <submittedName>
        <fullName evidence="6">DNA, contig: SP633</fullName>
    </submittedName>
</protein>
<reference evidence="6 7" key="1">
    <citation type="submission" date="2014-08" db="EMBL/GenBank/DDBJ databases">
        <title>Whole genome shotgun sequence of Sphingomonas paucimobilis NBRC 13935.</title>
        <authorList>
            <person name="Hosoyama A."/>
            <person name="Hashimoto M."/>
            <person name="Hosoyama Y."/>
            <person name="Noguchi M."/>
            <person name="Uohara A."/>
            <person name="Ohji S."/>
            <person name="Katano-Makiyama Y."/>
            <person name="Ichikawa N."/>
            <person name="Kimura A."/>
            <person name="Yamazoe A."/>
            <person name="Fujita N."/>
        </authorList>
    </citation>
    <scope>NUCLEOTIDE SEQUENCE [LARGE SCALE GENOMIC DNA]</scope>
    <source>
        <strain evidence="6 7">NBRC 13935</strain>
    </source>
</reference>
<feature type="compositionally biased region" description="Basic and acidic residues" evidence="4">
    <location>
        <begin position="66"/>
        <end position="85"/>
    </location>
</feature>
<keyword evidence="2" id="KW-0472">Membrane</keyword>
<dbReference type="Proteomes" id="UP000032025">
    <property type="component" value="Unassembled WGS sequence"/>
</dbReference>
<comment type="subcellular location">
    <subcellularLocation>
        <location evidence="1">Cell outer membrane</location>
    </subcellularLocation>
</comment>
<evidence type="ECO:0000256" key="3">
    <source>
        <dbReference type="ARBA" id="ARBA00023237"/>
    </source>
</evidence>
<dbReference type="InterPro" id="IPR036942">
    <property type="entry name" value="Beta-barrel_TonB_sf"/>
</dbReference>
<gene>
    <name evidence="6" type="ORF">SP6_33_00460</name>
</gene>
<feature type="region of interest" description="Disordered" evidence="4">
    <location>
        <begin position="31"/>
        <end position="102"/>
    </location>
</feature>
<organism evidence="6 7">
    <name type="scientific">Sphingomonas paucimobilis NBRC 13935</name>
    <dbReference type="NCBI Taxonomy" id="1219050"/>
    <lineage>
        <taxon>Bacteria</taxon>
        <taxon>Pseudomonadati</taxon>
        <taxon>Pseudomonadota</taxon>
        <taxon>Alphaproteobacteria</taxon>
        <taxon>Sphingomonadales</taxon>
        <taxon>Sphingomonadaceae</taxon>
        <taxon>Sphingomonas</taxon>
    </lineage>
</organism>
<evidence type="ECO:0000313" key="6">
    <source>
        <dbReference type="EMBL" id="GAN14243.1"/>
    </source>
</evidence>
<dbReference type="Gene3D" id="2.170.130.10">
    <property type="entry name" value="TonB-dependent receptor, plug domain"/>
    <property type="match status" value="1"/>
</dbReference>
<dbReference type="GO" id="GO:0009279">
    <property type="term" value="C:cell outer membrane"/>
    <property type="evidence" value="ECO:0007669"/>
    <property type="project" value="UniProtKB-SubCell"/>
</dbReference>
<keyword evidence="3" id="KW-0998">Cell outer membrane</keyword>
<feature type="chain" id="PRO_5002210239" evidence="5">
    <location>
        <begin position="22"/>
        <end position="843"/>
    </location>
</feature>
<dbReference type="SUPFAM" id="SSF56935">
    <property type="entry name" value="Porins"/>
    <property type="match status" value="1"/>
</dbReference>
<keyword evidence="7" id="KW-1185">Reference proteome</keyword>
<accession>A0A0C9NHR1</accession>
<dbReference type="PANTHER" id="PTHR47234">
    <property type="match status" value="1"/>
</dbReference>
<proteinExistence type="predicted"/>
<sequence length="843" mass="91854">MKIVVVGFGAVAALVSGTVTAAPIALQNLPSAQPPIAGDTQTKPAKASPPPSQFLDDNGNPLPSDIQRELEKQFKGDLVPSKKSEAPQLPTPTASVPTPMSDGDILVSGRRPRGSVIGDIPPERTFSSLDINAYGSDNIGELIQALGPQVTSSRGDQGNPVTLLNGRRVSSFTEIAEIPTEAIERMEVFPEELALKYGYRADQKVVNIVTFERFRSKIGQFGSSLPTDGGYDTARVGANYFAIQGDTRYDLSAEYNRSTALLESDRGLAQIGNNLDAGRFRTLLPETERLALNGLASGNLLNNVSSTLNGRFERNRSQSRLGLGSQGPLLGNTDTRAAHLGTTLGGRLGKWLWSFTGNYDRSTADTLIDTGIELETKDEARSVNSLLNADLVLSGSLLELPAGPIATSVRVGGDTRNFSSRSLRNGVEQRAELLRDRGAIQASLDVPIASRREKELAWLGNLSLNVNLAIEQLSDFGGLRTFGYGFNWSPIEELNIIASATNEERAPTVEQLGAPLTVTPNVRTFDFTRREIADVTRMFGGNPNLRSDDRHVFRLGVTTRPFAKADFTFSIEYLKTRIDDPIASFPIATPDIEAAFPERFTRGVDGRLLQIDSTPLNFERSDQEQVRWGLNFVRPLGAVEPWMRSAPVRTYSSESEARAAVPAGTMVAMVQPGSAIARRFENLTSRLYLNLYYTLQLRDDIIVRQDLPKLDLLNGAATDVLGGTRRHRLELQAGIFKKGLGARVVANWQSGTTMSGLGDGADDLIFSNLATVNINLFANLNDRFGDSKASQWLKGTRVTFGIANIFNTRPQVQDRTGVTPLSYQSAYLDPLGRIVSFSLRKVF</sequence>
<evidence type="ECO:0000256" key="5">
    <source>
        <dbReference type="SAM" id="SignalP"/>
    </source>
</evidence>
<dbReference type="EMBL" id="BBJS01000033">
    <property type="protein sequence ID" value="GAN14243.1"/>
    <property type="molecule type" value="Genomic_DNA"/>
</dbReference>